<dbReference type="EMBL" id="BPLR01013869">
    <property type="protein sequence ID" value="GIY64362.1"/>
    <property type="molecule type" value="Genomic_DNA"/>
</dbReference>
<proteinExistence type="predicted"/>
<organism evidence="1 2">
    <name type="scientific">Caerostris extrusa</name>
    <name type="common">Bark spider</name>
    <name type="synonym">Caerostris bankana</name>
    <dbReference type="NCBI Taxonomy" id="172846"/>
    <lineage>
        <taxon>Eukaryota</taxon>
        <taxon>Metazoa</taxon>
        <taxon>Ecdysozoa</taxon>
        <taxon>Arthropoda</taxon>
        <taxon>Chelicerata</taxon>
        <taxon>Arachnida</taxon>
        <taxon>Araneae</taxon>
        <taxon>Araneomorphae</taxon>
        <taxon>Entelegynae</taxon>
        <taxon>Araneoidea</taxon>
        <taxon>Araneidae</taxon>
        <taxon>Caerostris</taxon>
    </lineage>
</organism>
<evidence type="ECO:0000313" key="2">
    <source>
        <dbReference type="Proteomes" id="UP001054945"/>
    </source>
</evidence>
<dbReference type="AlphaFoldDB" id="A0AAV4V2K8"/>
<gene>
    <name evidence="1" type="ORF">CEXT_71581</name>
</gene>
<reference evidence="1 2" key="1">
    <citation type="submission" date="2021-06" db="EMBL/GenBank/DDBJ databases">
        <title>Caerostris extrusa draft genome.</title>
        <authorList>
            <person name="Kono N."/>
            <person name="Arakawa K."/>
        </authorList>
    </citation>
    <scope>NUCLEOTIDE SEQUENCE [LARGE SCALE GENOMIC DNA]</scope>
</reference>
<name>A0AAV4V2K8_CAEEX</name>
<protein>
    <submittedName>
        <fullName evidence="1">Uncharacterized protein</fullName>
    </submittedName>
</protein>
<sequence>MTGRQRATDTHRAHGRQRLYAHRSLTHASLLHLGFEYESDIDYVSLAQIIIGAMDKQSQHYHAFKYKGDFCCAPGNCAINDLVVLPSLNSTQTQGKTLFFGATPQSKLFLRKIRKLHL</sequence>
<evidence type="ECO:0000313" key="1">
    <source>
        <dbReference type="EMBL" id="GIY64362.1"/>
    </source>
</evidence>
<keyword evidence="2" id="KW-1185">Reference proteome</keyword>
<accession>A0AAV4V2K8</accession>
<dbReference type="Proteomes" id="UP001054945">
    <property type="component" value="Unassembled WGS sequence"/>
</dbReference>
<comment type="caution">
    <text evidence="1">The sequence shown here is derived from an EMBL/GenBank/DDBJ whole genome shotgun (WGS) entry which is preliminary data.</text>
</comment>